<evidence type="ECO:0000313" key="4">
    <source>
        <dbReference type="EMBL" id="KPQ44584.1"/>
    </source>
</evidence>
<dbReference type="InterPro" id="IPR051231">
    <property type="entry name" value="SOSS-B"/>
</dbReference>
<dbReference type="Pfam" id="PF21473">
    <property type="entry name" value="OB_Ssb-like"/>
    <property type="match status" value="1"/>
</dbReference>
<dbReference type="AlphaFoldDB" id="A0A0P8CCC8"/>
<dbReference type="GO" id="GO:0010212">
    <property type="term" value="P:response to ionizing radiation"/>
    <property type="evidence" value="ECO:0007669"/>
    <property type="project" value="TreeGrafter"/>
</dbReference>
<accession>A0A0P8CCC8</accession>
<evidence type="ECO:0000259" key="3">
    <source>
        <dbReference type="Pfam" id="PF21473"/>
    </source>
</evidence>
<gene>
    <name evidence="4" type="ORF">MPEBLZ_00811</name>
</gene>
<reference evidence="4 5" key="1">
    <citation type="submission" date="2015-09" db="EMBL/GenBank/DDBJ databases">
        <title>A metagenomics-based metabolic model of nitrate-dependent anaerobic oxidation of methane by Methanoperedens-like archaea.</title>
        <authorList>
            <person name="Arshad A."/>
            <person name="Speth D.R."/>
            <person name="De Graaf R.M."/>
            <person name="Op Den Camp H.J."/>
            <person name="Jetten M.S."/>
            <person name="Welte C.U."/>
        </authorList>
    </citation>
    <scope>NUCLEOTIDE SEQUENCE [LARGE SCALE GENOMIC DNA]</scope>
</reference>
<dbReference type="GO" id="GO:0003677">
    <property type="term" value="F:DNA binding"/>
    <property type="evidence" value="ECO:0007669"/>
    <property type="project" value="UniProtKB-KW"/>
</dbReference>
<dbReference type="InterPro" id="IPR048970">
    <property type="entry name" value="OB_Ssb-like"/>
</dbReference>
<dbReference type="PANTHER" id="PTHR13356">
    <property type="entry name" value="OB FOLD NUCLEIC ACID BINDING PROTEIN-RELATED"/>
    <property type="match status" value="1"/>
</dbReference>
<dbReference type="GO" id="GO:0000724">
    <property type="term" value="P:double-strand break repair via homologous recombination"/>
    <property type="evidence" value="ECO:0007669"/>
    <property type="project" value="TreeGrafter"/>
</dbReference>
<feature type="region of interest" description="Disordered" evidence="2">
    <location>
        <begin position="119"/>
        <end position="139"/>
    </location>
</feature>
<name>A0A0P8CCC8_9EURY</name>
<keyword evidence="1" id="KW-0238">DNA-binding</keyword>
<feature type="compositionally biased region" description="Gly residues" evidence="2">
    <location>
        <begin position="130"/>
        <end position="139"/>
    </location>
</feature>
<dbReference type="Proteomes" id="UP000050360">
    <property type="component" value="Unassembled WGS sequence"/>
</dbReference>
<dbReference type="SUPFAM" id="SSF50249">
    <property type="entry name" value="Nucleic acid-binding proteins"/>
    <property type="match status" value="1"/>
</dbReference>
<protein>
    <submittedName>
        <fullName evidence="4">Replication factor-A protein 1</fullName>
    </submittedName>
</protein>
<proteinExistence type="predicted"/>
<dbReference type="InterPro" id="IPR012340">
    <property type="entry name" value="NA-bd_OB-fold"/>
</dbReference>
<comment type="caution">
    <text evidence="4">The sequence shown here is derived from an EMBL/GenBank/DDBJ whole genome shotgun (WGS) entry which is preliminary data.</text>
</comment>
<sequence length="221" mass="23299">METTPTNFNVKDMTENSKNVNATLKVIEIGEVKDIKSQYGDKRVCEVKVADATGSILLSLWDDQIGKIAAGDSISIQNGYISVVRNSMRLNIGKYGKMLLSEEPVVEVNTELNMSDKHVEMPDRPRRTGGYSGGSGGGGRGGSGGYGSMYGSGGGGYGGGGFGGGKAVRVEVAEEAAAVAVGTAAGIPEIKEAEEKEGNIPSFLFFINLFYSQQYHIVNNA</sequence>
<feature type="domain" description="Single-stranded DNA binding protein Ssb-like OB fold" evidence="3">
    <location>
        <begin position="19"/>
        <end position="98"/>
    </location>
</feature>
<evidence type="ECO:0000256" key="2">
    <source>
        <dbReference type="SAM" id="MobiDB-lite"/>
    </source>
</evidence>
<dbReference type="Gene3D" id="2.40.50.140">
    <property type="entry name" value="Nucleic acid-binding proteins"/>
    <property type="match status" value="1"/>
</dbReference>
<dbReference type="PANTHER" id="PTHR13356:SF0">
    <property type="entry name" value="SOSS COMPLEX SUBUNIT B HOMOLOG"/>
    <property type="match status" value="1"/>
</dbReference>
<evidence type="ECO:0000313" key="5">
    <source>
        <dbReference type="Proteomes" id="UP000050360"/>
    </source>
</evidence>
<dbReference type="CDD" id="cd04491">
    <property type="entry name" value="SoSSB_OBF"/>
    <property type="match status" value="1"/>
</dbReference>
<organism evidence="4 5">
    <name type="scientific">Candidatus Methanoperedens nitratireducens</name>
    <dbReference type="NCBI Taxonomy" id="1392998"/>
    <lineage>
        <taxon>Archaea</taxon>
        <taxon>Methanobacteriati</taxon>
        <taxon>Methanobacteriota</taxon>
        <taxon>Stenosarchaea group</taxon>
        <taxon>Methanomicrobia</taxon>
        <taxon>Methanosarcinales</taxon>
        <taxon>ANME-2 cluster</taxon>
        <taxon>Candidatus Methanoperedentaceae</taxon>
        <taxon>Candidatus Methanoperedens</taxon>
    </lineage>
</organism>
<dbReference type="EMBL" id="LKCM01000070">
    <property type="protein sequence ID" value="KPQ44584.1"/>
    <property type="molecule type" value="Genomic_DNA"/>
</dbReference>
<evidence type="ECO:0000256" key="1">
    <source>
        <dbReference type="ARBA" id="ARBA00023125"/>
    </source>
</evidence>